<dbReference type="Proteomes" id="UP000280881">
    <property type="component" value="Unassembled WGS sequence"/>
</dbReference>
<protein>
    <submittedName>
        <fullName evidence="2">Uncharacterized protein DUF3343</fullName>
    </submittedName>
</protein>
<feature type="domain" description="Putative Se/S carrier protein-like" evidence="1">
    <location>
        <begin position="37"/>
        <end position="103"/>
    </location>
</feature>
<dbReference type="EMBL" id="RBIE01000001">
    <property type="protein sequence ID" value="RKQ63633.1"/>
    <property type="molecule type" value="Genomic_DNA"/>
</dbReference>
<dbReference type="Pfam" id="PF11823">
    <property type="entry name" value="Se_S_carrier"/>
    <property type="match status" value="1"/>
</dbReference>
<sequence>MAEAKGLGEKIFFIATGVRLHAKEYFLRFTGLFKRYRYCISFPSIPEGLKAEKELKGVGGVSIPIPDEIFEGCGVGILVKDEEELKRVLDHLKNKGILVSGVFKREGNRFLEVGGEG</sequence>
<evidence type="ECO:0000259" key="1">
    <source>
        <dbReference type="Pfam" id="PF11823"/>
    </source>
</evidence>
<accession>A0A420W8I8</accession>
<evidence type="ECO:0000313" key="3">
    <source>
        <dbReference type="Proteomes" id="UP000280881"/>
    </source>
</evidence>
<organism evidence="2 3">
    <name type="scientific">Thermovibrio guaymasensis</name>
    <dbReference type="NCBI Taxonomy" id="240167"/>
    <lineage>
        <taxon>Bacteria</taxon>
        <taxon>Pseudomonadati</taxon>
        <taxon>Aquificota</taxon>
        <taxon>Aquificia</taxon>
        <taxon>Desulfurobacteriales</taxon>
        <taxon>Desulfurobacteriaceae</taxon>
        <taxon>Thermovibrio</taxon>
    </lineage>
</organism>
<evidence type="ECO:0000313" key="2">
    <source>
        <dbReference type="EMBL" id="RKQ63633.1"/>
    </source>
</evidence>
<dbReference type="AlphaFoldDB" id="A0A420W8I8"/>
<name>A0A420W8I8_9BACT</name>
<dbReference type="InterPro" id="IPR021778">
    <property type="entry name" value="Se/S_carrier-like"/>
</dbReference>
<dbReference type="OrthoDB" id="14621at2"/>
<gene>
    <name evidence="2" type="ORF">C7457_0507</name>
</gene>
<dbReference type="RefSeq" id="WP_121169873.1">
    <property type="nucleotide sequence ID" value="NZ_RBIE01000001.1"/>
</dbReference>
<comment type="caution">
    <text evidence="2">The sequence shown here is derived from an EMBL/GenBank/DDBJ whole genome shotgun (WGS) entry which is preliminary data.</text>
</comment>
<keyword evidence="3" id="KW-1185">Reference proteome</keyword>
<proteinExistence type="predicted"/>
<reference evidence="2 3" key="1">
    <citation type="submission" date="2018-10" db="EMBL/GenBank/DDBJ databases">
        <title>Genomic Encyclopedia of Type Strains, Phase IV (KMG-IV): sequencing the most valuable type-strain genomes for metagenomic binning, comparative biology and taxonomic classification.</title>
        <authorList>
            <person name="Goeker M."/>
        </authorList>
    </citation>
    <scope>NUCLEOTIDE SEQUENCE [LARGE SCALE GENOMIC DNA]</scope>
    <source>
        <strain evidence="2 3">DSM 15521</strain>
    </source>
</reference>